<accession>A0A8H5CYW8</accession>
<keyword evidence="2" id="KW-0812">Transmembrane</keyword>
<evidence type="ECO:0000313" key="4">
    <source>
        <dbReference type="Proteomes" id="UP000559027"/>
    </source>
</evidence>
<proteinExistence type="predicted"/>
<feature type="compositionally biased region" description="Basic and acidic residues" evidence="1">
    <location>
        <begin position="231"/>
        <end position="241"/>
    </location>
</feature>
<dbReference type="EMBL" id="JAACJO010000016">
    <property type="protein sequence ID" value="KAF5349613.1"/>
    <property type="molecule type" value="Genomic_DNA"/>
</dbReference>
<dbReference type="OrthoDB" id="3068660at2759"/>
<organism evidence="3 4">
    <name type="scientific">Leucocoprinus leucothites</name>
    <dbReference type="NCBI Taxonomy" id="201217"/>
    <lineage>
        <taxon>Eukaryota</taxon>
        <taxon>Fungi</taxon>
        <taxon>Dikarya</taxon>
        <taxon>Basidiomycota</taxon>
        <taxon>Agaricomycotina</taxon>
        <taxon>Agaricomycetes</taxon>
        <taxon>Agaricomycetidae</taxon>
        <taxon>Agaricales</taxon>
        <taxon>Agaricineae</taxon>
        <taxon>Agaricaceae</taxon>
        <taxon>Leucocoprinus</taxon>
    </lineage>
</organism>
<protein>
    <recommendedName>
        <fullName evidence="5">Transmembrane protein</fullName>
    </recommendedName>
</protein>
<evidence type="ECO:0000256" key="2">
    <source>
        <dbReference type="SAM" id="Phobius"/>
    </source>
</evidence>
<keyword evidence="2" id="KW-0472">Membrane</keyword>
<dbReference type="AlphaFoldDB" id="A0A8H5CYW8"/>
<keyword evidence="2" id="KW-1133">Transmembrane helix</keyword>
<feature type="compositionally biased region" description="Acidic residues" evidence="1">
    <location>
        <begin position="242"/>
        <end position="262"/>
    </location>
</feature>
<reference evidence="3 4" key="1">
    <citation type="journal article" date="2020" name="ISME J.">
        <title>Uncovering the hidden diversity of litter-decomposition mechanisms in mushroom-forming fungi.</title>
        <authorList>
            <person name="Floudas D."/>
            <person name="Bentzer J."/>
            <person name="Ahren D."/>
            <person name="Johansson T."/>
            <person name="Persson P."/>
            <person name="Tunlid A."/>
        </authorList>
    </citation>
    <scope>NUCLEOTIDE SEQUENCE [LARGE SCALE GENOMIC DNA]</scope>
    <source>
        <strain evidence="3 4">CBS 146.42</strain>
    </source>
</reference>
<evidence type="ECO:0000313" key="3">
    <source>
        <dbReference type="EMBL" id="KAF5349613.1"/>
    </source>
</evidence>
<keyword evidence="4" id="KW-1185">Reference proteome</keyword>
<name>A0A8H5CYW8_9AGAR</name>
<evidence type="ECO:0008006" key="5">
    <source>
        <dbReference type="Google" id="ProtNLM"/>
    </source>
</evidence>
<evidence type="ECO:0000256" key="1">
    <source>
        <dbReference type="SAM" id="MobiDB-lite"/>
    </source>
</evidence>
<feature type="transmembrane region" description="Helical" evidence="2">
    <location>
        <begin position="154"/>
        <end position="176"/>
    </location>
</feature>
<dbReference type="Proteomes" id="UP000559027">
    <property type="component" value="Unassembled WGS sequence"/>
</dbReference>
<feature type="region of interest" description="Disordered" evidence="1">
    <location>
        <begin position="230"/>
        <end position="262"/>
    </location>
</feature>
<comment type="caution">
    <text evidence="3">The sequence shown here is derived from an EMBL/GenBank/DDBJ whole genome shotgun (WGS) entry which is preliminary data.</text>
</comment>
<sequence length="262" mass="28613">MCGPAHFQLISLPILNLKMTQLTEPPNSKLLTKDELLAVLIRWYRAPESERPPLFPGMLAEKSKLDSWLGDIVAHCVALERPIPQQQWVKVVLAWIPEAGRGKIGLREQLLSGMREKRRTGEWEMDRFWDWEKFQVLFFETCARNVKKRRLKMGAFISGAVLLGGAAVGGAALVMLPTAGSETIARMASDAVARSVAVASARSVFPAAYNSLLRTVGTLGAAVGAIGSAIDKGEPSSHEPTENLEDANDNENDLPGDIEDVP</sequence>
<gene>
    <name evidence="3" type="ORF">D9756_008841</name>
</gene>